<dbReference type="eggNOG" id="COG1111">
    <property type="taxonomic scope" value="Bacteria"/>
</dbReference>
<feature type="domain" description="Helicase C-terminal" evidence="7">
    <location>
        <begin position="38"/>
        <end position="204"/>
    </location>
</feature>
<dbReference type="InterPro" id="IPR027417">
    <property type="entry name" value="P-loop_NTPase"/>
</dbReference>
<protein>
    <recommendedName>
        <fullName evidence="1">site-specific DNA-methyltransferase (adenine-specific)</fullName>
        <ecNumber evidence="1">2.1.1.72</ecNumber>
    </recommendedName>
</protein>
<evidence type="ECO:0000313" key="8">
    <source>
        <dbReference type="EMBL" id="AAD06194.1"/>
    </source>
</evidence>
<keyword evidence="3" id="KW-0808">Transferase</keyword>
<dbReference type="eggNOG" id="COG0286">
    <property type="taxonomic scope" value="Bacteria"/>
</dbReference>
<dbReference type="InterPro" id="IPR029063">
    <property type="entry name" value="SAM-dependent_MTases_sf"/>
</dbReference>
<dbReference type="InterPro" id="IPR002052">
    <property type="entry name" value="DNA_methylase_N6_adenine_CS"/>
</dbReference>
<dbReference type="SMART" id="SM00490">
    <property type="entry name" value="HELICc"/>
    <property type="match status" value="1"/>
</dbReference>
<dbReference type="InterPro" id="IPR041635">
    <property type="entry name" value="Type_ISP_LLaBIII_C"/>
</dbReference>
<dbReference type="PANTHER" id="PTHR33841">
    <property type="entry name" value="DNA METHYLTRANSFERASE YEEA-RELATED"/>
    <property type="match status" value="1"/>
</dbReference>
<feature type="compositionally biased region" description="Basic and acidic residues" evidence="6">
    <location>
        <begin position="238"/>
        <end position="251"/>
    </location>
</feature>
<dbReference type="Pfam" id="PF18135">
    <property type="entry name" value="Type_ISP_C"/>
    <property type="match status" value="1"/>
</dbReference>
<dbReference type="EC" id="2.1.1.72" evidence="1"/>
<accession>Q9ZLG7</accession>
<dbReference type="Pfam" id="PF07669">
    <property type="entry name" value="Eco57I"/>
    <property type="match status" value="1"/>
</dbReference>
<reference evidence="8 9" key="1">
    <citation type="journal article" date="1999" name="Nature">
        <title>Genomic sequence comparison of two unrelated isolates of the human gastric pathogen Helicobacter pylori.</title>
        <authorList>
            <person name="Alm R.A."/>
            <person name="Ling L.-S.L."/>
            <person name="Moir D.T."/>
            <person name="King B.L."/>
            <person name="Brown E.D."/>
            <person name="Doig P.C."/>
            <person name="Smith D.R."/>
            <person name="Noonan B."/>
            <person name="Guild B.C."/>
            <person name="deJonge B.L."/>
            <person name="Carmel G."/>
            <person name="Tummino P.J."/>
            <person name="Caruso A."/>
            <person name="Uria-Nickelsen M."/>
            <person name="Mills D.M."/>
            <person name="Ives C."/>
            <person name="Gibson R."/>
            <person name="Merberg D."/>
            <person name="Mills S.D."/>
            <person name="Jiang Q."/>
            <person name="Taylor D.E."/>
            <person name="Vovis G.F."/>
            <person name="Trust T.J."/>
        </authorList>
    </citation>
    <scope>NUCLEOTIDE SEQUENCE [LARGE SCALE GENOMIC DNA]</scope>
    <source>
        <strain evidence="9">J99 / ATCC 700824</strain>
    </source>
</reference>
<dbReference type="GO" id="GO:0032259">
    <property type="term" value="P:methylation"/>
    <property type="evidence" value="ECO:0007669"/>
    <property type="project" value="UniProtKB-KW"/>
</dbReference>
<proteinExistence type="predicted"/>
<evidence type="ECO:0000256" key="5">
    <source>
        <dbReference type="ARBA" id="ARBA00047942"/>
    </source>
</evidence>
<dbReference type="EMBL" id="AE001439">
    <property type="protein sequence ID" value="AAD06194.1"/>
    <property type="molecule type" value="Genomic_DNA"/>
</dbReference>
<dbReference type="PROSITE" id="PS51194">
    <property type="entry name" value="HELICASE_CTER"/>
    <property type="match status" value="1"/>
</dbReference>
<dbReference type="GO" id="GO:0006304">
    <property type="term" value="P:DNA modification"/>
    <property type="evidence" value="ECO:0007669"/>
    <property type="project" value="InterPro"/>
</dbReference>
<dbReference type="PIR" id="F71909">
    <property type="entry name" value="F71909"/>
</dbReference>
<evidence type="ECO:0000256" key="3">
    <source>
        <dbReference type="ARBA" id="ARBA00022679"/>
    </source>
</evidence>
<dbReference type="Gene3D" id="3.40.50.300">
    <property type="entry name" value="P-loop containing nucleotide triphosphate hydrolases"/>
    <property type="match status" value="1"/>
</dbReference>
<sequence length="1167" mass="134278">MDKKLINNEFVCKIVGTHKGLAKQDVIALDDENQEDNDLKNKADTFVSQRAISFCKSIQTSKNIKDSFETIMECYDEELKKKSFKNLKISIDHVDGTMNCKERLDKLENLNTFEPNICKVLSNARCLSEGVDVPALDSVIFFDGRSAMVDIIQAVGRVMRKAKNKKRGYIILPIALRESEIKNLDEAVKNTNFQNIWKVLKALRSHDSSLVDEAIFKEKIKIFGSDDASNPDDEEELQKDKTEQSSNDPKEAQKTLFDAILLQDLANAVYNVMPTKLGDRNYWENFAKKTGNIARTLNERLKELFGKNPEIFDNFLTSLRGNIHQSIKEEEALDMIISHIITKPIFDAIFGDNIKNPIAKALDKMVLKLSDLGLEGETKDLKNLYESVKTEAARAKSQKSQQELIKNLYNTFFKEAFRKQSEKLGIVYTPIEVVDFILRATNGILKKHFNTDFNDQSITIFDPFMGTGSFIARLLSKENDFISDEALKEKFQKGLFAFDIVLLSYYIALINITQAAQNRDSSLKNFKNIALTDSLDYLEEKNDKGVIPGFEYLFEDLKENKEIKTTMEKQNIRVIIGNPPYSSGAKSENDNNQNLSHPKLEKRVYETYGKNSTAQNKNSTRDTLIHSIRMASDLLKDKGVLGFVVNGSFIDSKSADGFRKCVAQDFSHLYALNLRGNARTSGEERKKQGDGIFDSGSRVTVAIIFFVKDKDAPNHTIFYYEVEDYLKREAKLNLLANFENLDSVPFKEITPNDKGDWINQRNDDFEKLIPLKRDKKSKIFNAIFDLNSNGVKTSRDPWVYNFSQKTLMQSVQNCIDTYNADLKRFNERFREAFKQRTAKDKGIKKSADRYKHLNDREITTDKTKIAWTDGLKNKLIKNENLPESGMERVRLALYRPFNKQWLYWDKNLINRQSQLPKIFPDKSARNVVINTGVGNGKDFSALVSDFISDFSLISPNQAYPLYYYDDLGNRYNAISGYALNLFRRHYKDNAITEEEIFYYIYAIFHHKGYLEKYKNSLAKEAPRIALSEDFKELSMLGKELAELHLNYESGEMHTSVKHNLLESAEMEGYYDVIQMKKDKKGDRIKYNHHITITQIPKKAFDYVVNGKSAIDWVIERYQITKDKDSLIENNPNHYAGGKYIFELLCRVITLSVKSVDLIEKISEKRFE</sequence>
<dbReference type="Pfam" id="PF22240">
    <property type="entry name" value="ISP_coupler"/>
    <property type="match status" value="1"/>
</dbReference>
<evidence type="ECO:0000256" key="2">
    <source>
        <dbReference type="ARBA" id="ARBA00022603"/>
    </source>
</evidence>
<dbReference type="SUPFAM" id="SSF52540">
    <property type="entry name" value="P-loop containing nucleoside triphosphate hydrolases"/>
    <property type="match status" value="1"/>
</dbReference>
<dbReference type="Pfam" id="PF00271">
    <property type="entry name" value="Helicase_C"/>
    <property type="match status" value="1"/>
</dbReference>
<feature type="region of interest" description="Disordered" evidence="6">
    <location>
        <begin position="226"/>
        <end position="251"/>
    </location>
</feature>
<dbReference type="Gene3D" id="3.40.50.150">
    <property type="entry name" value="Vaccinia Virus protein VP39"/>
    <property type="match status" value="1"/>
</dbReference>
<dbReference type="KEGG" id="hpj:jhp_0613"/>
<gene>
    <name evidence="8" type="ordered locus">jhp_0613</name>
</gene>
<keyword evidence="4" id="KW-0949">S-adenosyl-L-methionine</keyword>
<dbReference type="InterPro" id="IPR011639">
    <property type="entry name" value="MethylTrfase_TaqI-like_dom"/>
</dbReference>
<dbReference type="PROSITE" id="PS00092">
    <property type="entry name" value="N6_MTASE"/>
    <property type="match status" value="1"/>
</dbReference>
<evidence type="ECO:0000256" key="4">
    <source>
        <dbReference type="ARBA" id="ARBA00022691"/>
    </source>
</evidence>
<evidence type="ECO:0000256" key="6">
    <source>
        <dbReference type="SAM" id="MobiDB-lite"/>
    </source>
</evidence>
<keyword evidence="2" id="KW-0489">Methyltransferase</keyword>
<comment type="catalytic activity">
    <reaction evidence="5">
        <text>a 2'-deoxyadenosine in DNA + S-adenosyl-L-methionine = an N(6)-methyl-2'-deoxyadenosine in DNA + S-adenosyl-L-homocysteine + H(+)</text>
        <dbReference type="Rhea" id="RHEA:15197"/>
        <dbReference type="Rhea" id="RHEA-COMP:12418"/>
        <dbReference type="Rhea" id="RHEA-COMP:12419"/>
        <dbReference type="ChEBI" id="CHEBI:15378"/>
        <dbReference type="ChEBI" id="CHEBI:57856"/>
        <dbReference type="ChEBI" id="CHEBI:59789"/>
        <dbReference type="ChEBI" id="CHEBI:90615"/>
        <dbReference type="ChEBI" id="CHEBI:90616"/>
        <dbReference type="EC" id="2.1.1.72"/>
    </reaction>
</comment>
<dbReference type="SUPFAM" id="SSF53335">
    <property type="entry name" value="S-adenosyl-L-methionine-dependent methyltransferases"/>
    <property type="match status" value="1"/>
</dbReference>
<dbReference type="REBASE" id="7337">
    <property type="entry name" value="Hpy99ORF612P"/>
</dbReference>
<dbReference type="InterPro" id="IPR001650">
    <property type="entry name" value="Helicase_C-like"/>
</dbReference>
<dbReference type="PRINTS" id="PR00507">
    <property type="entry name" value="N12N6MTFRASE"/>
</dbReference>
<dbReference type="GO" id="GO:0009007">
    <property type="term" value="F:site-specific DNA-methyltransferase (adenine-specific) activity"/>
    <property type="evidence" value="ECO:0007669"/>
    <property type="project" value="UniProtKB-EC"/>
</dbReference>
<dbReference type="Proteomes" id="UP000000804">
    <property type="component" value="Chromosome"/>
</dbReference>
<evidence type="ECO:0000256" key="1">
    <source>
        <dbReference type="ARBA" id="ARBA00011900"/>
    </source>
</evidence>
<organism evidence="8 9">
    <name type="scientific">Helicobacter pylori (strain J99 / ATCC 700824)</name>
    <name type="common">Campylobacter pylori J99</name>
    <dbReference type="NCBI Taxonomy" id="85963"/>
    <lineage>
        <taxon>Bacteria</taxon>
        <taxon>Pseudomonadati</taxon>
        <taxon>Campylobacterota</taxon>
        <taxon>Epsilonproteobacteria</taxon>
        <taxon>Campylobacterales</taxon>
        <taxon>Helicobacteraceae</taxon>
        <taxon>Helicobacter</taxon>
    </lineage>
</organism>
<name>Q9ZLG7_HELPJ</name>
<dbReference type="PANTHER" id="PTHR33841:SF1">
    <property type="entry name" value="DNA METHYLTRANSFERASE A"/>
    <property type="match status" value="1"/>
</dbReference>
<evidence type="ECO:0000313" key="9">
    <source>
        <dbReference type="Proteomes" id="UP000000804"/>
    </source>
</evidence>
<dbReference type="InterPro" id="IPR050953">
    <property type="entry name" value="N4_N6_ade-DNA_methylase"/>
</dbReference>
<dbReference type="AlphaFoldDB" id="Q9ZLG7"/>
<evidence type="ECO:0000259" key="7">
    <source>
        <dbReference type="PROSITE" id="PS51194"/>
    </source>
</evidence>
<dbReference type="CDD" id="cd18785">
    <property type="entry name" value="SF2_C"/>
    <property type="match status" value="1"/>
</dbReference>
<dbReference type="GO" id="GO:0003676">
    <property type="term" value="F:nucleic acid binding"/>
    <property type="evidence" value="ECO:0007669"/>
    <property type="project" value="InterPro"/>
</dbReference>
<dbReference type="InterPro" id="IPR053980">
    <property type="entry name" value="ISP_coupler"/>
</dbReference>